<proteinExistence type="inferred from homology"/>
<evidence type="ECO:0000256" key="16">
    <source>
        <dbReference type="RuleBase" id="RU000688"/>
    </source>
</evidence>
<evidence type="ECO:0000256" key="9">
    <source>
        <dbReference type="ARBA" id="ARBA00023136"/>
    </source>
</evidence>
<keyword evidence="10" id="KW-1015">Disulfide bond</keyword>
<accession>A0AAW2ANI9</accession>
<evidence type="ECO:0000256" key="2">
    <source>
        <dbReference type="ARBA" id="ARBA00011094"/>
    </source>
</evidence>
<evidence type="ECO:0000256" key="11">
    <source>
        <dbReference type="ARBA" id="ARBA00023170"/>
    </source>
</evidence>
<dbReference type="InterPro" id="IPR017452">
    <property type="entry name" value="GPCR_Rhodpsn_7TM"/>
</dbReference>
<dbReference type="PRINTS" id="PR00586">
    <property type="entry name" value="PRSTNOIDEP4R"/>
</dbReference>
<dbReference type="Proteomes" id="UP001479290">
    <property type="component" value="Unassembled WGS sequence"/>
</dbReference>
<evidence type="ECO:0000313" key="20">
    <source>
        <dbReference type="EMBL" id="KAK9974653.1"/>
    </source>
</evidence>
<evidence type="ECO:0000256" key="4">
    <source>
        <dbReference type="ARBA" id="ARBA00022475"/>
    </source>
</evidence>
<feature type="transmembrane region" description="Helical" evidence="18">
    <location>
        <begin position="86"/>
        <end position="113"/>
    </location>
</feature>
<evidence type="ECO:0000256" key="14">
    <source>
        <dbReference type="ARBA" id="ARBA00025493"/>
    </source>
</evidence>
<keyword evidence="11 16" id="KW-0675">Receptor</keyword>
<evidence type="ECO:0000256" key="8">
    <source>
        <dbReference type="ARBA" id="ARBA00023040"/>
    </source>
</evidence>
<feature type="region of interest" description="Disordered" evidence="17">
    <location>
        <begin position="439"/>
        <end position="477"/>
    </location>
</feature>
<evidence type="ECO:0000256" key="7">
    <source>
        <dbReference type="ARBA" id="ARBA00022989"/>
    </source>
</evidence>
<dbReference type="GO" id="GO:0050728">
    <property type="term" value="P:negative regulation of inflammatory response"/>
    <property type="evidence" value="ECO:0007669"/>
    <property type="project" value="TreeGrafter"/>
</dbReference>
<dbReference type="GO" id="GO:0005886">
    <property type="term" value="C:plasma membrane"/>
    <property type="evidence" value="ECO:0007669"/>
    <property type="project" value="UniProtKB-SubCell"/>
</dbReference>
<evidence type="ECO:0000256" key="3">
    <source>
        <dbReference type="ARBA" id="ARBA00019131"/>
    </source>
</evidence>
<name>A0AAW2ANI9_CULAL</name>
<dbReference type="PROSITE" id="PS00237">
    <property type="entry name" value="G_PROTEIN_RECEP_F1_1"/>
    <property type="match status" value="1"/>
</dbReference>
<evidence type="ECO:0000313" key="21">
    <source>
        <dbReference type="Proteomes" id="UP001479290"/>
    </source>
</evidence>
<dbReference type="EMBL" id="JAWDJR010000005">
    <property type="protein sequence ID" value="KAK9974653.1"/>
    <property type="molecule type" value="Genomic_DNA"/>
</dbReference>
<dbReference type="GO" id="GO:0007204">
    <property type="term" value="P:positive regulation of cytosolic calcium ion concentration"/>
    <property type="evidence" value="ECO:0007669"/>
    <property type="project" value="TreeGrafter"/>
</dbReference>
<evidence type="ECO:0000256" key="18">
    <source>
        <dbReference type="SAM" id="Phobius"/>
    </source>
</evidence>
<keyword evidence="12" id="KW-0325">Glycoprotein</keyword>
<comment type="subunit">
    <text evidence="2">Interacts with FEM1A.</text>
</comment>
<dbReference type="PRINTS" id="PR00237">
    <property type="entry name" value="GPCRRHODOPSN"/>
</dbReference>
<dbReference type="PRINTS" id="PR01788">
    <property type="entry name" value="PROSTANOIDR"/>
</dbReference>
<dbReference type="InterPro" id="IPR000276">
    <property type="entry name" value="GPCR_Rhodpsn"/>
</dbReference>
<dbReference type="InterPro" id="IPR001758">
    <property type="entry name" value="Prost_EP4_rcpt"/>
</dbReference>
<keyword evidence="5" id="KW-0597">Phosphoprotein</keyword>
<feature type="transmembrane region" description="Helical" evidence="18">
    <location>
        <begin position="275"/>
        <end position="301"/>
    </location>
</feature>
<feature type="transmembrane region" description="Helical" evidence="18">
    <location>
        <begin position="219"/>
        <end position="244"/>
    </location>
</feature>
<dbReference type="FunFam" id="1.20.1070.10:FF:000101">
    <property type="entry name" value="Prostaglandin E2 receptor EP4 subtype"/>
    <property type="match status" value="1"/>
</dbReference>
<evidence type="ECO:0000256" key="13">
    <source>
        <dbReference type="ARBA" id="ARBA00023224"/>
    </source>
</evidence>
<keyword evidence="9 18" id="KW-0472">Membrane</keyword>
<dbReference type="GO" id="GO:0004957">
    <property type="term" value="F:prostaglandin E receptor activity"/>
    <property type="evidence" value="ECO:0007669"/>
    <property type="project" value="InterPro"/>
</dbReference>
<comment type="function">
    <text evidence="14">Receptor for prostaglandin E2 (PGE2). The activity of this receptor is mediated by G(s) proteins that stimulate adenylate cyclase. Has a relaxing effect on smooth muscle. May play an important role in regulating renal hemodynamics, intestinal epithelial transport, adrenal aldosterone secretion, and uterine function.</text>
</comment>
<dbReference type="SUPFAM" id="SSF81321">
    <property type="entry name" value="Family A G protein-coupled receptor-like"/>
    <property type="match status" value="1"/>
</dbReference>
<comment type="caution">
    <text evidence="20">The sequence shown here is derived from an EMBL/GenBank/DDBJ whole genome shotgun (WGS) entry which is preliminary data.</text>
</comment>
<evidence type="ECO:0000256" key="6">
    <source>
        <dbReference type="ARBA" id="ARBA00022692"/>
    </source>
</evidence>
<reference evidence="20 21" key="1">
    <citation type="submission" date="2024-05" db="EMBL/GenBank/DDBJ databases">
        <title>A high-quality chromosomal-level genome assembly of Topmouth culter (Culter alburnus).</title>
        <authorList>
            <person name="Zhao H."/>
        </authorList>
    </citation>
    <scope>NUCLEOTIDE SEQUENCE [LARGE SCALE GENOMIC DNA]</scope>
    <source>
        <strain evidence="20">CATC2023</strain>
        <tissue evidence="20">Muscle</tissue>
    </source>
</reference>
<evidence type="ECO:0000256" key="17">
    <source>
        <dbReference type="SAM" id="MobiDB-lite"/>
    </source>
</evidence>
<gene>
    <name evidence="20" type="ORF">ABG768_022731</name>
</gene>
<keyword evidence="7 18" id="KW-1133">Transmembrane helix</keyword>
<dbReference type="PROSITE" id="PS50262">
    <property type="entry name" value="G_PROTEIN_RECEP_F1_2"/>
    <property type="match status" value="1"/>
</dbReference>
<keyword evidence="21" id="KW-1185">Reference proteome</keyword>
<evidence type="ECO:0000256" key="5">
    <source>
        <dbReference type="ARBA" id="ARBA00022553"/>
    </source>
</evidence>
<comment type="subcellular location">
    <subcellularLocation>
        <location evidence="1">Cell membrane</location>
        <topology evidence="1">Multi-pass membrane protein</topology>
    </subcellularLocation>
</comment>
<dbReference type="InterPro" id="IPR001244">
    <property type="entry name" value="Prostglndn_DP_rcpt"/>
</dbReference>
<comment type="similarity">
    <text evidence="16">Belongs to the G-protein coupled receptor 1 family.</text>
</comment>
<evidence type="ECO:0000256" key="15">
    <source>
        <dbReference type="ARBA" id="ARBA00031869"/>
    </source>
</evidence>
<dbReference type="AlphaFoldDB" id="A0AAW2ANI9"/>
<dbReference type="Gene3D" id="1.20.1070.10">
    <property type="entry name" value="Rhodopsin 7-helix transmembrane proteins"/>
    <property type="match status" value="1"/>
</dbReference>
<sequence>MKHICGEYDRGISDIDWGSQHFMPCVMSASSNRSDLNIDLHVKNNSVKMNKDPTIPVIMFIFGVVGNVIAIVVLRKSRKEQKETTFYTLVCGLAVTDLLGTLLASPVTIATYVKGAWPGGETLCHYSGFILLFFSLAGLSIICAMSVERYLAINHAYFYNHYVDQRVAGLTLAGIYVSNALFCALPSMGLGSVVRQHPGTWCFIDWHNNSSSTNATFSYMYASFSSLLILATVICNVLVCAALIMMHKRFVRRTSLGTDQARVAEMRRRRSFARLAGAEIQMVIVLIATSIVVLICSIPLVVRVFVNQLYSSPMTAADLKAIRIASVNPILDPWIYILLRKTVLQKILEKVKCLFCRIGGRSHGRSPADFHCSNGVHSSSFVSRDLPSLVLPEPPEVISTSQTYLYPLDAGQGMGCCGDSVQSRTCSTSTAQTLLRDSQELDLSSGENRTETSTDLVKTHSCTHSNTNEAQSSKHQPLQVTFTDETLSLEERSI</sequence>
<evidence type="ECO:0000256" key="10">
    <source>
        <dbReference type="ARBA" id="ARBA00023157"/>
    </source>
</evidence>
<dbReference type="GO" id="GO:0071380">
    <property type="term" value="P:cellular response to prostaglandin E stimulus"/>
    <property type="evidence" value="ECO:0007669"/>
    <property type="project" value="TreeGrafter"/>
</dbReference>
<dbReference type="PANTHER" id="PTHR11866:SF43">
    <property type="entry name" value="PROSTAGLANDIN E2 RECEPTOR EP4 SUBTYPE"/>
    <property type="match status" value="1"/>
</dbReference>
<keyword evidence="6 16" id="KW-0812">Transmembrane</keyword>
<dbReference type="PANTHER" id="PTHR11866">
    <property type="entry name" value="G-PROTEIN COUPLED RECEPTOR FAMILY 1 MEMBER"/>
    <property type="match status" value="1"/>
</dbReference>
<feature type="transmembrane region" description="Helical" evidence="18">
    <location>
        <begin position="55"/>
        <end position="74"/>
    </location>
</feature>
<dbReference type="InterPro" id="IPR008365">
    <property type="entry name" value="Prostanoid_rcpt"/>
</dbReference>
<dbReference type="GO" id="GO:0006954">
    <property type="term" value="P:inflammatory response"/>
    <property type="evidence" value="ECO:0007669"/>
    <property type="project" value="TreeGrafter"/>
</dbReference>
<feature type="transmembrane region" description="Helical" evidence="18">
    <location>
        <begin position="167"/>
        <end position="188"/>
    </location>
</feature>
<keyword evidence="8 16" id="KW-0297">G-protein coupled receptor</keyword>
<dbReference type="GO" id="GO:0007189">
    <property type="term" value="P:adenylate cyclase-activating G protein-coupled receptor signaling pathway"/>
    <property type="evidence" value="ECO:0007669"/>
    <property type="project" value="TreeGrafter"/>
</dbReference>
<dbReference type="Pfam" id="PF00001">
    <property type="entry name" value="7tm_1"/>
    <property type="match status" value="1"/>
</dbReference>
<dbReference type="PRINTS" id="PR00428">
    <property type="entry name" value="PROSTAGLNDNR"/>
</dbReference>
<evidence type="ECO:0000256" key="12">
    <source>
        <dbReference type="ARBA" id="ARBA00023180"/>
    </source>
</evidence>
<feature type="domain" description="G-protein coupled receptors family 1 profile" evidence="19">
    <location>
        <begin position="66"/>
        <end position="336"/>
    </location>
</feature>
<keyword evidence="4" id="KW-1003">Cell membrane</keyword>
<evidence type="ECO:0000259" key="19">
    <source>
        <dbReference type="PROSITE" id="PS50262"/>
    </source>
</evidence>
<feature type="transmembrane region" description="Helical" evidence="18">
    <location>
        <begin position="125"/>
        <end position="147"/>
    </location>
</feature>
<protein>
    <recommendedName>
        <fullName evidence="3">Prostaglandin E2 receptor EP4 subtype</fullName>
    </recommendedName>
    <alternativeName>
        <fullName evidence="15">Prostanoid EP4 receptor</fullName>
    </alternativeName>
</protein>
<keyword evidence="13 16" id="KW-0807">Transducer</keyword>
<dbReference type="CDD" id="cd15142">
    <property type="entry name" value="7tmA_PGE2_EP4"/>
    <property type="match status" value="1"/>
</dbReference>
<organism evidence="20 21">
    <name type="scientific">Culter alburnus</name>
    <name type="common">Topmouth culter</name>
    <dbReference type="NCBI Taxonomy" id="194366"/>
    <lineage>
        <taxon>Eukaryota</taxon>
        <taxon>Metazoa</taxon>
        <taxon>Chordata</taxon>
        <taxon>Craniata</taxon>
        <taxon>Vertebrata</taxon>
        <taxon>Euteleostomi</taxon>
        <taxon>Actinopterygii</taxon>
        <taxon>Neopterygii</taxon>
        <taxon>Teleostei</taxon>
        <taxon>Ostariophysi</taxon>
        <taxon>Cypriniformes</taxon>
        <taxon>Xenocyprididae</taxon>
        <taxon>Xenocypridinae</taxon>
        <taxon>Culter</taxon>
    </lineage>
</organism>
<evidence type="ECO:0000256" key="1">
    <source>
        <dbReference type="ARBA" id="ARBA00004651"/>
    </source>
</evidence>